<comment type="caution">
    <text evidence="1">The sequence shown here is derived from an EMBL/GenBank/DDBJ whole genome shotgun (WGS) entry which is preliminary data.</text>
</comment>
<dbReference type="Proteomes" id="UP001328107">
    <property type="component" value="Unassembled WGS sequence"/>
</dbReference>
<accession>A0AAN5I878</accession>
<evidence type="ECO:0000313" key="1">
    <source>
        <dbReference type="EMBL" id="GMR54750.1"/>
    </source>
</evidence>
<name>A0AAN5I878_9BILA</name>
<evidence type="ECO:0000313" key="2">
    <source>
        <dbReference type="Proteomes" id="UP001328107"/>
    </source>
</evidence>
<dbReference type="EMBL" id="BTRK01000005">
    <property type="protein sequence ID" value="GMR54750.1"/>
    <property type="molecule type" value="Genomic_DNA"/>
</dbReference>
<feature type="non-terminal residue" evidence="1">
    <location>
        <position position="1"/>
    </location>
</feature>
<dbReference type="AlphaFoldDB" id="A0AAN5I878"/>
<gene>
    <name evidence="1" type="ORF">PMAYCL1PPCAC_24945</name>
</gene>
<protein>
    <submittedName>
        <fullName evidence="1">Uncharacterized protein</fullName>
    </submittedName>
</protein>
<proteinExistence type="predicted"/>
<sequence>SNFRVMANEDETTSATDGSYSRVIRWDVENVLGLNEKGIASREVKVGGVPWVASACNVGGLYVALECRLKQPKAWSIDVK</sequence>
<feature type="non-terminal residue" evidence="1">
    <location>
        <position position="80"/>
    </location>
</feature>
<organism evidence="1 2">
    <name type="scientific">Pristionchus mayeri</name>
    <dbReference type="NCBI Taxonomy" id="1317129"/>
    <lineage>
        <taxon>Eukaryota</taxon>
        <taxon>Metazoa</taxon>
        <taxon>Ecdysozoa</taxon>
        <taxon>Nematoda</taxon>
        <taxon>Chromadorea</taxon>
        <taxon>Rhabditida</taxon>
        <taxon>Rhabditina</taxon>
        <taxon>Diplogasteromorpha</taxon>
        <taxon>Diplogasteroidea</taxon>
        <taxon>Neodiplogasteridae</taxon>
        <taxon>Pristionchus</taxon>
    </lineage>
</organism>
<reference evidence="2" key="1">
    <citation type="submission" date="2022-10" db="EMBL/GenBank/DDBJ databases">
        <title>Genome assembly of Pristionchus species.</title>
        <authorList>
            <person name="Yoshida K."/>
            <person name="Sommer R.J."/>
        </authorList>
    </citation>
    <scope>NUCLEOTIDE SEQUENCE [LARGE SCALE GENOMIC DNA]</scope>
    <source>
        <strain evidence="2">RS5460</strain>
    </source>
</reference>
<keyword evidence="2" id="KW-1185">Reference proteome</keyword>